<comment type="caution">
    <text evidence="2">The sequence shown here is derived from an EMBL/GenBank/DDBJ whole genome shotgun (WGS) entry which is preliminary data.</text>
</comment>
<dbReference type="Pfam" id="PF00561">
    <property type="entry name" value="Abhydrolase_1"/>
    <property type="match status" value="1"/>
</dbReference>
<name>A0ABP7F454_9ACTN</name>
<dbReference type="Gene3D" id="3.40.50.1820">
    <property type="entry name" value="alpha/beta hydrolase"/>
    <property type="match status" value="1"/>
</dbReference>
<dbReference type="EMBL" id="BAABDD010000003">
    <property type="protein sequence ID" value="GAA3731150.1"/>
    <property type="molecule type" value="Genomic_DNA"/>
</dbReference>
<organism evidence="2 3">
    <name type="scientific">Salinactinospora qingdaonensis</name>
    <dbReference type="NCBI Taxonomy" id="702744"/>
    <lineage>
        <taxon>Bacteria</taxon>
        <taxon>Bacillati</taxon>
        <taxon>Actinomycetota</taxon>
        <taxon>Actinomycetes</taxon>
        <taxon>Streptosporangiales</taxon>
        <taxon>Nocardiopsidaceae</taxon>
        <taxon>Salinactinospora</taxon>
    </lineage>
</organism>
<dbReference type="InterPro" id="IPR000073">
    <property type="entry name" value="AB_hydrolase_1"/>
</dbReference>
<reference evidence="3" key="1">
    <citation type="journal article" date="2019" name="Int. J. Syst. Evol. Microbiol.">
        <title>The Global Catalogue of Microorganisms (GCM) 10K type strain sequencing project: providing services to taxonomists for standard genome sequencing and annotation.</title>
        <authorList>
            <consortium name="The Broad Institute Genomics Platform"/>
            <consortium name="The Broad Institute Genome Sequencing Center for Infectious Disease"/>
            <person name="Wu L."/>
            <person name="Ma J."/>
        </authorList>
    </citation>
    <scope>NUCLEOTIDE SEQUENCE [LARGE SCALE GENOMIC DNA]</scope>
    <source>
        <strain evidence="3">JCM 17137</strain>
    </source>
</reference>
<proteinExistence type="predicted"/>
<dbReference type="InterPro" id="IPR029058">
    <property type="entry name" value="AB_hydrolase_fold"/>
</dbReference>
<dbReference type="RefSeq" id="WP_344967712.1">
    <property type="nucleotide sequence ID" value="NZ_BAABDD010000003.1"/>
</dbReference>
<evidence type="ECO:0000259" key="1">
    <source>
        <dbReference type="Pfam" id="PF00561"/>
    </source>
</evidence>
<evidence type="ECO:0000313" key="3">
    <source>
        <dbReference type="Proteomes" id="UP001500908"/>
    </source>
</evidence>
<gene>
    <name evidence="2" type="primary">pcaD_1</name>
    <name evidence="2" type="ORF">GCM10022402_09790</name>
</gene>
<accession>A0ABP7F454</accession>
<dbReference type="InterPro" id="IPR050266">
    <property type="entry name" value="AB_hydrolase_sf"/>
</dbReference>
<dbReference type="PRINTS" id="PR00111">
    <property type="entry name" value="ABHYDROLASE"/>
</dbReference>
<dbReference type="Proteomes" id="UP001500908">
    <property type="component" value="Unassembled WGS sequence"/>
</dbReference>
<keyword evidence="3" id="KW-1185">Reference proteome</keyword>
<dbReference type="SUPFAM" id="SSF53474">
    <property type="entry name" value="alpha/beta-Hydrolases"/>
    <property type="match status" value="1"/>
</dbReference>
<evidence type="ECO:0000313" key="2">
    <source>
        <dbReference type="EMBL" id="GAA3731150.1"/>
    </source>
</evidence>
<dbReference type="PANTHER" id="PTHR43798">
    <property type="entry name" value="MONOACYLGLYCEROL LIPASE"/>
    <property type="match status" value="1"/>
</dbReference>
<sequence length="254" mass="27348">MALVPLQHRFDGPRHAPVVILLPALGTQWSMWAPQMAELTRSARVLRVNHRGHGASPAPEGSYSIAELGGDILDLLDSYDQERFSVIGAGLGGVVGLWLAAAEPERVRRMALLCTTACPPAARWRRIGRRVRTGGMAEVQQEATRPWFTPGFTISHPGTVTRLGEEFGATATTGYAGCCDALTNADQRHKLGQIRAATLVISAAHDPATPPGHGQRLADGIPEAQLEIVEGAAHLANIEQGDRVNELLRKYVVH</sequence>
<protein>
    <submittedName>
        <fullName evidence="2">3-oxoadipate enol-lactonase</fullName>
    </submittedName>
</protein>
<feature type="domain" description="AB hydrolase-1" evidence="1">
    <location>
        <begin position="17"/>
        <end position="239"/>
    </location>
</feature>